<evidence type="ECO:0000313" key="2">
    <source>
        <dbReference type="Proteomes" id="UP000005220"/>
    </source>
</evidence>
<dbReference type="InParanoid" id="H2AZF0"/>
<keyword evidence="2" id="KW-1185">Reference proteome</keyword>
<dbReference type="AlphaFoldDB" id="H2AZF0"/>
<dbReference type="GeneID" id="13883402"/>
<dbReference type="KEGG" id="kaf:KAFR_0H02970"/>
<dbReference type="RefSeq" id="XP_003958841.1">
    <property type="nucleotide sequence ID" value="XM_003958792.1"/>
</dbReference>
<accession>H2AZF0</accession>
<sequence>MSCLDRISQSERVGHYIIHASTAGEKMDWIQDACVSERVKKPKHFESSRNDPCNDSLLTCNTVYNSHSAGENVKENSLQLQDNSNWSVAIRKFGNPAKYSGPNVLIPVNSNLDNVKIKERTNTAALIASEKGPLVNATTTIDKEQLNDTNCYDSVLIHQLAPMKNNIIEPVEDLMTILDGSSSKYSSIRTNFTIQSLESLTGGKKNHRTIKDLIIEKIQVALKIPEAYKDNILLSNPEEGATIYANVGKYQATKEYILRRSKLSEVKLKEGENGMQKTLFERRLGRFCPRVLKHSRFYFLDSNRDCIERQESFNRTIKKRGVLELQKIVTNLMNLDDKSKFSISPEHAGVFFNSRRHIIKRRLNDDIDMMLTRDHIYYWFRYYMKNGLENQYYGKLYFWDDPELFRSKFLNVMLGKMNRSSR</sequence>
<proteinExistence type="predicted"/>
<dbReference type="HOGENOM" id="CLU_650629_0_0_1"/>
<dbReference type="EMBL" id="HE650828">
    <property type="protein sequence ID" value="CCF59706.1"/>
    <property type="molecule type" value="Genomic_DNA"/>
</dbReference>
<evidence type="ECO:0000313" key="1">
    <source>
        <dbReference type="EMBL" id="CCF59706.1"/>
    </source>
</evidence>
<protein>
    <submittedName>
        <fullName evidence="1">Uncharacterized protein</fullName>
    </submittedName>
</protein>
<reference evidence="1 2" key="1">
    <citation type="journal article" date="2011" name="Proc. Natl. Acad. Sci. U.S.A.">
        <title>Evolutionary erosion of yeast sex chromosomes by mating-type switching accidents.</title>
        <authorList>
            <person name="Gordon J.L."/>
            <person name="Armisen D."/>
            <person name="Proux-Wera E."/>
            <person name="Oheigeartaigh S.S."/>
            <person name="Byrne K.P."/>
            <person name="Wolfe K.H."/>
        </authorList>
    </citation>
    <scope>NUCLEOTIDE SEQUENCE [LARGE SCALE GENOMIC DNA]</scope>
    <source>
        <strain evidence="2">ATCC 22294 / BCRC 22015 / CBS 2517 / CECT 1963 / NBRC 1671 / NRRL Y-8276</strain>
    </source>
</reference>
<gene>
    <name evidence="1" type="primary">KAFR0H02970</name>
    <name evidence="1" type="ORF">KAFR_0H02970</name>
</gene>
<dbReference type="Proteomes" id="UP000005220">
    <property type="component" value="Chromosome 8"/>
</dbReference>
<name>H2AZF0_KAZAF</name>
<organism evidence="1 2">
    <name type="scientific">Kazachstania africana (strain ATCC 22294 / BCRC 22015 / CBS 2517 / CECT 1963 / NBRC 1671 / NRRL Y-8276)</name>
    <name type="common">Yeast</name>
    <name type="synonym">Kluyveromyces africanus</name>
    <dbReference type="NCBI Taxonomy" id="1071382"/>
    <lineage>
        <taxon>Eukaryota</taxon>
        <taxon>Fungi</taxon>
        <taxon>Dikarya</taxon>
        <taxon>Ascomycota</taxon>
        <taxon>Saccharomycotina</taxon>
        <taxon>Saccharomycetes</taxon>
        <taxon>Saccharomycetales</taxon>
        <taxon>Saccharomycetaceae</taxon>
        <taxon>Kazachstania</taxon>
    </lineage>
</organism>